<dbReference type="Proteomes" id="UP000292858">
    <property type="component" value="Unassembled WGS sequence"/>
</dbReference>
<protein>
    <submittedName>
        <fullName evidence="1">Uncharacterized protein</fullName>
    </submittedName>
</protein>
<sequence length="64" mass="7215">MGTENRLEMLLELEPESMDPSLAERLLDEVLAVLRQHLPVRALEARLERRGDHVVLLAAVELAS</sequence>
<name>A0A4Q9AYW9_9DEIN</name>
<gene>
    <name evidence="1" type="ORF">ETP66_09925</name>
</gene>
<proteinExistence type="predicted"/>
<dbReference type="OrthoDB" id="33305at2"/>
<evidence type="ECO:0000313" key="2">
    <source>
        <dbReference type="Proteomes" id="UP000292858"/>
    </source>
</evidence>
<dbReference type="RefSeq" id="WP_130842475.1">
    <property type="nucleotide sequence ID" value="NZ_SIJL01000015.1"/>
</dbReference>
<reference evidence="1 2" key="1">
    <citation type="submission" date="2019-02" db="EMBL/GenBank/DDBJ databases">
        <title>Thermus sp. a novel from hot spring.</title>
        <authorList>
            <person name="Zhao Z."/>
        </authorList>
    </citation>
    <scope>NUCLEOTIDE SEQUENCE [LARGE SCALE GENOMIC DNA]</scope>
    <source>
        <strain evidence="1 2">CFH 72773T</strain>
    </source>
</reference>
<comment type="caution">
    <text evidence="1">The sequence shown here is derived from an EMBL/GenBank/DDBJ whole genome shotgun (WGS) entry which is preliminary data.</text>
</comment>
<keyword evidence="2" id="KW-1185">Reference proteome</keyword>
<evidence type="ECO:0000313" key="1">
    <source>
        <dbReference type="EMBL" id="TBH17258.1"/>
    </source>
</evidence>
<dbReference type="AlphaFoldDB" id="A0A4Q9AYW9"/>
<dbReference type="EMBL" id="SIJL01000015">
    <property type="protein sequence ID" value="TBH17258.1"/>
    <property type="molecule type" value="Genomic_DNA"/>
</dbReference>
<accession>A0A4Q9AYW9</accession>
<organism evidence="1 2">
    <name type="scientific">Thermus thermamylovorans</name>
    <dbReference type="NCBI Taxonomy" id="2509362"/>
    <lineage>
        <taxon>Bacteria</taxon>
        <taxon>Thermotogati</taxon>
        <taxon>Deinococcota</taxon>
        <taxon>Deinococci</taxon>
        <taxon>Thermales</taxon>
        <taxon>Thermaceae</taxon>
        <taxon>Thermus</taxon>
    </lineage>
</organism>